<proteinExistence type="predicted"/>
<comment type="caution">
    <text evidence="1">The sequence shown here is derived from an EMBL/GenBank/DDBJ whole genome shotgun (WGS) entry which is preliminary data.</text>
</comment>
<protein>
    <submittedName>
        <fullName evidence="1">Uncharacterized protein</fullName>
    </submittedName>
</protein>
<dbReference type="Proteomes" id="UP001234202">
    <property type="component" value="Unassembled WGS sequence"/>
</dbReference>
<evidence type="ECO:0000313" key="1">
    <source>
        <dbReference type="EMBL" id="KAJ9123570.1"/>
    </source>
</evidence>
<reference evidence="1" key="1">
    <citation type="submission" date="2023-04" db="EMBL/GenBank/DDBJ databases">
        <title>Draft Genome sequencing of Naganishia species isolated from polar environments using Oxford Nanopore Technology.</title>
        <authorList>
            <person name="Leo P."/>
            <person name="Venkateswaran K."/>
        </authorList>
    </citation>
    <scope>NUCLEOTIDE SEQUENCE</scope>
    <source>
        <strain evidence="1">DBVPG 5303</strain>
    </source>
</reference>
<gene>
    <name evidence="1" type="ORF">QFC24_003785</name>
</gene>
<dbReference type="EMBL" id="JASBWV010000012">
    <property type="protein sequence ID" value="KAJ9123570.1"/>
    <property type="molecule type" value="Genomic_DNA"/>
</dbReference>
<name>A0ACC2XJK3_9TREE</name>
<organism evidence="1 2">
    <name type="scientific">Naganishia onofrii</name>
    <dbReference type="NCBI Taxonomy" id="1851511"/>
    <lineage>
        <taxon>Eukaryota</taxon>
        <taxon>Fungi</taxon>
        <taxon>Dikarya</taxon>
        <taxon>Basidiomycota</taxon>
        <taxon>Agaricomycotina</taxon>
        <taxon>Tremellomycetes</taxon>
        <taxon>Filobasidiales</taxon>
        <taxon>Filobasidiaceae</taxon>
        <taxon>Naganishia</taxon>
    </lineage>
</organism>
<sequence length="989" mass="107450">MALISDTSYILDSLRRHHLQDCLNDAPSVRLIKVDDERHRSNRSLFSPYIFAQEHASGRVVTEQERSGRESPELAIDKEIADFDGLHQRPSTREGNTADSRYDISGGYPRRSTTRDFSGRYTKSSTATITPLDGLGTPFSVQPLDATPRTSEESSRDPNVKLNYSKTIGRPTKGGLARFVGLRVDENQPLPSLPNPRSVTDQSSSASATPTQGRNELQARLQSGISRRSTSSTLESFSRAPRMSSALSSYASNDGQSHDRTPTGRTLSGLPPPAPELRQPALSRIQRPRADSAPMVVISSPNGSGVKAHSPEVTPKNLKTGEAGHVRRSLGHGHRKASTASSKSHYRKSTAFSPSAIQSVLGEDENAIESDDDHIPRPGEDPREHAKREQYGSILAQTLMSQTSRRSGYGLGRNISLYSHDSSAVAEETEGSEIDGIDTDGYDVGDTSTDAPESQQSNPGIGNFDMGLTKADESVLGGLDLGTRMSLSASSYGSEKRQVHHPRAESITPIAFEKQPVGRSLPAPFSASEKAKEASGGLSLLFHPPDVSIQGASSSNKNSRTPFSTYASVPPPHNSSVASLVLDIYYPFSEEPSKPIQLTVRKEVTVEEVIGWALFKYCESERKPAVHEGHDKGPNKDVNPAIWTTTAGWALRIVEDDGEVDEDFPALDRESSVAKFAFGGFAVVEANPTQVQQNAARLPPQAFTAAVPESSALSRPSVSRSSSRVSSANGRSPSAFSTTFLGDAPPNPSNAFGSSSANGPSGMGGVMVHLKIRIIRTKDVQHITTITVPSEMYFADIIEVLITKKRLSPSEPSEWALLLGDLSMVLPLDRTVESLMGNVDLALVTKSWAEDKGLSTGGRNGERRGGDPSTSIFKRGSEQNKPRYGANMDYESTYRKYKVQRKMPIGKHERILAIDGDYIHIMPTDTRAFFDSMKTSSFHATSITACKQYGKTPSSFRIIVWRDGAEKRYEFEAESPRESAEIINAIKAL</sequence>
<keyword evidence="2" id="KW-1185">Reference proteome</keyword>
<evidence type="ECO:0000313" key="2">
    <source>
        <dbReference type="Proteomes" id="UP001234202"/>
    </source>
</evidence>
<accession>A0ACC2XJK3</accession>